<protein>
    <submittedName>
        <fullName evidence="3">PHD finger protein ING1 isoform A</fullName>
    </submittedName>
</protein>
<feature type="region of interest" description="Disordered" evidence="1">
    <location>
        <begin position="296"/>
        <end position="326"/>
    </location>
</feature>
<dbReference type="SUPFAM" id="SSF53098">
    <property type="entry name" value="Ribonuclease H-like"/>
    <property type="match status" value="1"/>
</dbReference>
<feature type="compositionally biased region" description="Basic and acidic residues" evidence="1">
    <location>
        <begin position="304"/>
        <end position="326"/>
    </location>
</feature>
<dbReference type="InterPro" id="IPR012337">
    <property type="entry name" value="RNaseH-like_sf"/>
</dbReference>
<dbReference type="EMBL" id="QZWG01000020">
    <property type="protein sequence ID" value="RZB42888.1"/>
    <property type="molecule type" value="Genomic_DNA"/>
</dbReference>
<accession>A0A445F218</accession>
<dbReference type="PANTHER" id="PTHR32166:SF74">
    <property type="entry name" value="OS05G0256350 PROTEIN"/>
    <property type="match status" value="1"/>
</dbReference>
<feature type="region of interest" description="Disordered" evidence="1">
    <location>
        <begin position="946"/>
        <end position="974"/>
    </location>
</feature>
<evidence type="ECO:0000313" key="3">
    <source>
        <dbReference type="EMBL" id="RZB42888.1"/>
    </source>
</evidence>
<dbReference type="InterPro" id="IPR008906">
    <property type="entry name" value="HATC_C_dom"/>
</dbReference>
<dbReference type="SMART" id="SM01408">
    <property type="entry name" value="ING"/>
    <property type="match status" value="1"/>
</dbReference>
<feature type="domain" description="Inhibitor of growth protein N-terminal histone-binding" evidence="2">
    <location>
        <begin position="3"/>
        <end position="162"/>
    </location>
</feature>
<evidence type="ECO:0000256" key="1">
    <source>
        <dbReference type="SAM" id="MobiDB-lite"/>
    </source>
</evidence>
<proteinExistence type="predicted"/>
<dbReference type="InterPro" id="IPR024610">
    <property type="entry name" value="ING_N_histone-binding"/>
</dbReference>
<dbReference type="Pfam" id="PF05699">
    <property type="entry name" value="Dimer_Tnp_hAT"/>
    <property type="match status" value="1"/>
</dbReference>
<keyword evidence="4" id="KW-1185">Reference proteome</keyword>
<sequence length="974" mass="110438">MSFLEEFHANLDSLPVILRKKYTLLRDLDKSLQGYRDFRLVTNQFNAVYVAKSEYTQNREVGMPRLWWKLLGLAGNNANKHWSVDIKRQNEQRCEQEIEDIKRGVRSGNITPDTSAIRFSDEALDEQKHSIRVADEKVALAVQAYDLVDTNIQQLDQYLKKFDEEIRRERENAAITGVPASGPEGNTKSGRGNESGTGRGGRKKYVTLLEIIVIDFVIANNLIDAYPLCFLTVTYLHSLNTDSSLPLCTTLPSHARLNQNAALLQAPTKKCDPGTQLRPLQPAVMPHTHTRLTAHRTQPVATTHGDDEHSANGGDEHGANDGDDPHAVNIAIQLNGNVAACKKTPPNVVEELKKYMATKKSGTTYNTSGSGNMTNIRDFEFGEPIGCDGSEEDEFVDSCNAAASAKTKCGTKKGPMDKFCLSFNLIKLKSFENMVAAIGQYGPHLPIPSYHDIRVPLLKKEVEYTENLMKGYREQWVKYVCTIMSDAWTDRKQRCIINFLINSQAGTMFLKSVDGSDFVKTGENLFELLDAIVEEVGEANVVQVVTNNGSNYVLAGKLLEEKRKHIYWTPCAAHCIDLMLEDIGKLSLIRKTIRRAINLVGFIYAHSSTLSLLRNFTNKRELVRRAITRFVTSYLILERLHKEKTNIRKMFTSDEWTLNKLSKEPKGKEAAKVVLMPSFWNSVVYTLKVMTPLVKVLCLVDGEKKPAMGYIYETMDKAKETIIKSFNNNESKYKDVFAIIDKRWNCQLHRPLHAAVHFLNLEFFYDNTDLEFDFEVTNGLFKCIKKLIPQFDVQQKILTELHLYKIDAEHFGSNFLMAQRKTHSPTYWWRMFGSQTPNLQKLAIKILSLTCSASGCEKNWSVFEQQRYNARDEIDPISLNDIDVCNEWLVGEMDQDDDNDAENDLVFEDDDALNWATVYQASGVGEYFENIDLESEEEEIMVNFEASDGEEGEGDAPLPYDNNEDDYVGIGEDD</sequence>
<organism evidence="3 4">
    <name type="scientific">Glycine soja</name>
    <name type="common">Wild soybean</name>
    <dbReference type="NCBI Taxonomy" id="3848"/>
    <lineage>
        <taxon>Eukaryota</taxon>
        <taxon>Viridiplantae</taxon>
        <taxon>Streptophyta</taxon>
        <taxon>Embryophyta</taxon>
        <taxon>Tracheophyta</taxon>
        <taxon>Spermatophyta</taxon>
        <taxon>Magnoliopsida</taxon>
        <taxon>eudicotyledons</taxon>
        <taxon>Gunneridae</taxon>
        <taxon>Pentapetalae</taxon>
        <taxon>rosids</taxon>
        <taxon>fabids</taxon>
        <taxon>Fabales</taxon>
        <taxon>Fabaceae</taxon>
        <taxon>Papilionoideae</taxon>
        <taxon>50 kb inversion clade</taxon>
        <taxon>NPAAA clade</taxon>
        <taxon>indigoferoid/millettioid clade</taxon>
        <taxon>Phaseoleae</taxon>
        <taxon>Glycine</taxon>
        <taxon>Glycine subgen. Soja</taxon>
    </lineage>
</organism>
<reference evidence="3 4" key="1">
    <citation type="submission" date="2018-09" db="EMBL/GenBank/DDBJ databases">
        <title>A high-quality reference genome of wild soybean provides a powerful tool to mine soybean genomes.</title>
        <authorList>
            <person name="Xie M."/>
            <person name="Chung C.Y.L."/>
            <person name="Li M.-W."/>
            <person name="Wong F.-L."/>
            <person name="Chan T.-F."/>
            <person name="Lam H.-M."/>
        </authorList>
    </citation>
    <scope>NUCLEOTIDE SEQUENCE [LARGE SCALE GENOMIC DNA]</scope>
    <source>
        <strain evidence="4">cv. W05</strain>
        <tissue evidence="3">Hypocotyl of etiolated seedlings</tissue>
    </source>
</reference>
<dbReference type="Proteomes" id="UP000289340">
    <property type="component" value="Chromosome 20"/>
</dbReference>
<gene>
    <name evidence="3" type="ORF">D0Y65_053475</name>
</gene>
<dbReference type="Gene3D" id="6.10.140.1740">
    <property type="match status" value="1"/>
</dbReference>
<dbReference type="PANTHER" id="PTHR32166">
    <property type="entry name" value="OSJNBA0013A04.12 PROTEIN"/>
    <property type="match status" value="1"/>
</dbReference>
<comment type="caution">
    <text evidence="3">The sequence shown here is derived from an EMBL/GenBank/DDBJ whole genome shotgun (WGS) entry which is preliminary data.</text>
</comment>
<dbReference type="Pfam" id="PF12998">
    <property type="entry name" value="ING"/>
    <property type="match status" value="2"/>
</dbReference>
<dbReference type="Pfam" id="PF04937">
    <property type="entry name" value="DUF659"/>
    <property type="match status" value="1"/>
</dbReference>
<feature type="region of interest" description="Disordered" evidence="1">
    <location>
        <begin position="175"/>
        <end position="200"/>
    </location>
</feature>
<dbReference type="AlphaFoldDB" id="A0A445F218"/>
<name>A0A445F218_GLYSO</name>
<feature type="compositionally biased region" description="Acidic residues" evidence="1">
    <location>
        <begin position="962"/>
        <end position="974"/>
    </location>
</feature>
<dbReference type="GO" id="GO:0046983">
    <property type="term" value="F:protein dimerization activity"/>
    <property type="evidence" value="ECO:0007669"/>
    <property type="project" value="InterPro"/>
</dbReference>
<dbReference type="InterPro" id="IPR007021">
    <property type="entry name" value="DUF659"/>
</dbReference>
<evidence type="ECO:0000313" key="4">
    <source>
        <dbReference type="Proteomes" id="UP000289340"/>
    </source>
</evidence>
<evidence type="ECO:0000259" key="2">
    <source>
        <dbReference type="SMART" id="SM01408"/>
    </source>
</evidence>
<dbReference type="CDD" id="cd17015">
    <property type="entry name" value="ING_plant"/>
    <property type="match status" value="1"/>
</dbReference>